<comment type="caution">
    <text evidence="2">The sequence shown here is derived from an EMBL/GenBank/DDBJ whole genome shotgun (WGS) entry which is preliminary data.</text>
</comment>
<proteinExistence type="predicted"/>
<accession>A0ABQ9J9R5</accession>
<sequence>MGWLGLVLTLTVLTTYLKIRQANVGASWWTGFAVTTPQARIVMAPKNKEDFPPRRPNSKWFLGARYMRIGHIIYFKDLYRTSPIYDDRFPTRLPIMFIMDYPPSQSQKNRVLENNKQHVDKSEIDSHRKPNKTLWQKTNKSQNIGSIKLVDSKIDITTEISNKKLKSPDLDNTDKDIIYTKDITHISKTTENSEVKELDYGIHSNKANYVTHKKYKILETLGSNNNNAVTIYAEDTTNNNNVHNLDYECHNDDIQYKTMNTRQTIEMEELVHNANQNIEMAKTMFLEGMMNTSQTSRSEH</sequence>
<dbReference type="EMBL" id="JAPWTJ010000949">
    <property type="protein sequence ID" value="KAJ8974685.1"/>
    <property type="molecule type" value="Genomic_DNA"/>
</dbReference>
<evidence type="ECO:0000256" key="1">
    <source>
        <dbReference type="SAM" id="SignalP"/>
    </source>
</evidence>
<reference evidence="2" key="1">
    <citation type="journal article" date="2023" name="Insect Mol. Biol.">
        <title>Genome sequencing provides insights into the evolution of gene families encoding plant cell wall-degrading enzymes in longhorned beetles.</title>
        <authorList>
            <person name="Shin N.R."/>
            <person name="Okamura Y."/>
            <person name="Kirsch R."/>
            <person name="Pauchet Y."/>
        </authorList>
    </citation>
    <scope>NUCLEOTIDE SEQUENCE</scope>
    <source>
        <strain evidence="2">MMC_N1</strain>
    </source>
</reference>
<feature type="signal peptide" evidence="1">
    <location>
        <begin position="1"/>
        <end position="22"/>
    </location>
</feature>
<keyword evidence="3" id="KW-1185">Reference proteome</keyword>
<protein>
    <submittedName>
        <fullName evidence="2">Uncharacterized protein</fullName>
    </submittedName>
</protein>
<evidence type="ECO:0000313" key="2">
    <source>
        <dbReference type="EMBL" id="KAJ8974685.1"/>
    </source>
</evidence>
<gene>
    <name evidence="2" type="ORF">NQ317_019841</name>
</gene>
<evidence type="ECO:0000313" key="3">
    <source>
        <dbReference type="Proteomes" id="UP001162164"/>
    </source>
</evidence>
<keyword evidence="1" id="KW-0732">Signal</keyword>
<name>A0ABQ9J9R5_9CUCU</name>
<organism evidence="2 3">
    <name type="scientific">Molorchus minor</name>
    <dbReference type="NCBI Taxonomy" id="1323400"/>
    <lineage>
        <taxon>Eukaryota</taxon>
        <taxon>Metazoa</taxon>
        <taxon>Ecdysozoa</taxon>
        <taxon>Arthropoda</taxon>
        <taxon>Hexapoda</taxon>
        <taxon>Insecta</taxon>
        <taxon>Pterygota</taxon>
        <taxon>Neoptera</taxon>
        <taxon>Endopterygota</taxon>
        <taxon>Coleoptera</taxon>
        <taxon>Polyphaga</taxon>
        <taxon>Cucujiformia</taxon>
        <taxon>Chrysomeloidea</taxon>
        <taxon>Cerambycidae</taxon>
        <taxon>Lamiinae</taxon>
        <taxon>Monochamini</taxon>
        <taxon>Molorchus</taxon>
    </lineage>
</organism>
<dbReference type="Proteomes" id="UP001162164">
    <property type="component" value="Unassembled WGS sequence"/>
</dbReference>
<feature type="chain" id="PRO_5047127311" evidence="1">
    <location>
        <begin position="23"/>
        <end position="300"/>
    </location>
</feature>